<dbReference type="PANTHER" id="PTHR12855:SF10">
    <property type="entry name" value="DNA METHYLTRANSFERASE 1-ASSOCIATED PROTEIN 1"/>
    <property type="match status" value="1"/>
</dbReference>
<evidence type="ECO:0000256" key="1">
    <source>
        <dbReference type="ARBA" id="ARBA00004123"/>
    </source>
</evidence>
<reference evidence="10 11" key="1">
    <citation type="submission" date="2019-11" db="EMBL/GenBank/DDBJ databases">
        <title>Venturia inaequalis Genome Resource.</title>
        <authorList>
            <person name="Lichtner F.J."/>
        </authorList>
    </citation>
    <scope>NUCLEOTIDE SEQUENCE [LARGE SCALE GENOMIC DNA]</scope>
    <source>
        <strain evidence="10">Bline_iso_100314</strain>
    </source>
</reference>
<feature type="compositionally biased region" description="Polar residues" evidence="8">
    <location>
        <begin position="622"/>
        <end position="642"/>
    </location>
</feature>
<organism evidence="10 11">
    <name type="scientific">Venturia inaequalis</name>
    <name type="common">Apple scab fungus</name>
    <dbReference type="NCBI Taxonomy" id="5025"/>
    <lineage>
        <taxon>Eukaryota</taxon>
        <taxon>Fungi</taxon>
        <taxon>Dikarya</taxon>
        <taxon>Ascomycota</taxon>
        <taxon>Pezizomycotina</taxon>
        <taxon>Dothideomycetes</taxon>
        <taxon>Pleosporomycetidae</taxon>
        <taxon>Venturiales</taxon>
        <taxon>Venturiaceae</taxon>
        <taxon>Venturia</taxon>
    </lineage>
</organism>
<dbReference type="InterPro" id="IPR032563">
    <property type="entry name" value="DAMP1_SANT-like"/>
</dbReference>
<dbReference type="GO" id="GO:0035267">
    <property type="term" value="C:NuA4 histone acetyltransferase complex"/>
    <property type="evidence" value="ECO:0007669"/>
    <property type="project" value="InterPro"/>
</dbReference>
<dbReference type="InterPro" id="IPR016181">
    <property type="entry name" value="Acyl_CoA_acyltransferase"/>
</dbReference>
<dbReference type="GO" id="GO:0006338">
    <property type="term" value="P:chromatin remodeling"/>
    <property type="evidence" value="ECO:0007669"/>
    <property type="project" value="InterPro"/>
</dbReference>
<evidence type="ECO:0000256" key="3">
    <source>
        <dbReference type="ARBA" id="ARBA00019132"/>
    </source>
</evidence>
<proteinExistence type="inferred from homology"/>
<dbReference type="InterPro" id="IPR000182">
    <property type="entry name" value="GNAT_dom"/>
</dbReference>
<feature type="region of interest" description="Disordered" evidence="8">
    <location>
        <begin position="170"/>
        <end position="223"/>
    </location>
</feature>
<evidence type="ECO:0000256" key="4">
    <source>
        <dbReference type="ARBA" id="ARBA00022853"/>
    </source>
</evidence>
<name>A0A8H3UYB6_VENIN</name>
<evidence type="ECO:0000256" key="7">
    <source>
        <dbReference type="ARBA" id="ARBA00023242"/>
    </source>
</evidence>
<keyword evidence="6" id="KW-0804">Transcription</keyword>
<evidence type="ECO:0000256" key="2">
    <source>
        <dbReference type="ARBA" id="ARBA00006918"/>
    </source>
</evidence>
<dbReference type="SUPFAM" id="SSF55729">
    <property type="entry name" value="Acyl-CoA N-acyltransferases (Nat)"/>
    <property type="match status" value="1"/>
</dbReference>
<dbReference type="GO" id="GO:0003714">
    <property type="term" value="F:transcription corepressor activity"/>
    <property type="evidence" value="ECO:0007669"/>
    <property type="project" value="TreeGrafter"/>
</dbReference>
<dbReference type="GO" id="GO:0016747">
    <property type="term" value="F:acyltransferase activity, transferring groups other than amino-acyl groups"/>
    <property type="evidence" value="ECO:0007669"/>
    <property type="project" value="InterPro"/>
</dbReference>
<evidence type="ECO:0000259" key="9">
    <source>
        <dbReference type="PROSITE" id="PS51186"/>
    </source>
</evidence>
<dbReference type="PANTHER" id="PTHR12855">
    <property type="entry name" value="DNA METHYLTRANSFERASE 1-ASSOCIATED PROTEIN 1 FAMILY MEMBER"/>
    <property type="match status" value="1"/>
</dbReference>
<feature type="region of interest" description="Disordered" evidence="8">
    <location>
        <begin position="601"/>
        <end position="642"/>
    </location>
</feature>
<dbReference type="AlphaFoldDB" id="A0A8H3UYB6"/>
<dbReference type="GO" id="GO:0000122">
    <property type="term" value="P:negative regulation of transcription by RNA polymerase II"/>
    <property type="evidence" value="ECO:0007669"/>
    <property type="project" value="TreeGrafter"/>
</dbReference>
<dbReference type="CDD" id="cd04301">
    <property type="entry name" value="NAT_SF"/>
    <property type="match status" value="1"/>
</dbReference>
<feature type="domain" description="N-acetyltransferase" evidence="9">
    <location>
        <begin position="1"/>
        <end position="162"/>
    </location>
</feature>
<dbReference type="Pfam" id="PF00583">
    <property type="entry name" value="Acetyltransf_1"/>
    <property type="match status" value="1"/>
</dbReference>
<dbReference type="EMBL" id="WNWQ01000130">
    <property type="protein sequence ID" value="KAE9977478.1"/>
    <property type="molecule type" value="Genomic_DNA"/>
</dbReference>
<gene>
    <name evidence="10" type="ORF">BLS_001381</name>
</gene>
<sequence length="883" mass="99172">MDIRPLKPSDIPHVQQANITNLPENYFCKYYMYHALTWPQLSYVAVDVSRPPKSPYDPPKIVGYVLAKMEEEPSDGVQHGHITSLSVMRTHRRLGLAEKLMRQSQRAMAETYQAHYVSLHVRMSNVAALHLYRDTLGFTNDKIEAKYYADGEDAYSMRMDLSDLRLAADEERKSGDPDEGDAVGSEGKANGAKKSTGKKRKAPLNHGRNLPEPQRADTSPRLTRNNSLLYQSYNYGILQRCQGYAGAISRRWCSKSSSGEEGKGSKAPNEYKQCDTINPTKSLTLWYLAGINREIQALHGDRAPPVAIIDSTKTFRAKLKRDFRPSRWEHAQFTNSARSDGLQLRHWQKATPQKPATDQVATDAMDTMTSTAPPTKEYQFSKYDVSITVPTFTDEEYSTHLRSTEWTREETDYMLGLVKDYSQKWPIIYDRYEWTAPQVDSSQKFANQEDYLKAVMKSKPHGRKLEQIKARYYEIWAKTLALKAGGMANMNETEFQLHEALTKYNPDTEVQRKDLAWALHKRTLEEIREEEYLLSELQRIAISAHKFETERAEVRARLESAQTMGNTLGMPNSFAAYNQLYSQLMAQDRNRKSRHRLSIGQGDMMMQSPVGMTPLSAHGQRESMSGISNNQQKKGSLSQPTPVRAITQSAEARFGVTTHDRLTSGVNFRSDRLGKIKQAKSQIQTQKIGAALAELGIPELIQLPTTRVLGAFEKLVARVQRLVDARKLVEKEEGECRVQGALREELKKQDDGTGEQEGDVTLNEGEGETQNGEEDNEDDKDAEGEEEDDADNDDDNNGDDDDPDAEGDAEAEEDDDGDGDGDEDAEGEEEDDDAPGEPDDDVESARPGSSRSIAPVTNGASHKRSASVLSSDSKASKRSRRGR</sequence>
<dbReference type="InterPro" id="IPR027109">
    <property type="entry name" value="Swc4/Dmap1"/>
</dbReference>
<feature type="compositionally biased region" description="Acidic residues" evidence="8">
    <location>
        <begin position="765"/>
        <end position="842"/>
    </location>
</feature>
<evidence type="ECO:0000313" key="10">
    <source>
        <dbReference type="EMBL" id="KAE9977478.1"/>
    </source>
</evidence>
<dbReference type="Gene3D" id="1.10.10.60">
    <property type="entry name" value="Homeodomain-like"/>
    <property type="match status" value="1"/>
</dbReference>
<evidence type="ECO:0000256" key="8">
    <source>
        <dbReference type="SAM" id="MobiDB-lite"/>
    </source>
</evidence>
<dbReference type="Proteomes" id="UP000433883">
    <property type="component" value="Unassembled WGS sequence"/>
</dbReference>
<feature type="region of interest" description="Disordered" evidence="8">
    <location>
        <begin position="745"/>
        <end position="883"/>
    </location>
</feature>
<dbReference type="GO" id="GO:0000812">
    <property type="term" value="C:Swr1 complex"/>
    <property type="evidence" value="ECO:0007669"/>
    <property type="project" value="TreeGrafter"/>
</dbReference>
<evidence type="ECO:0000256" key="5">
    <source>
        <dbReference type="ARBA" id="ARBA00023015"/>
    </source>
</evidence>
<comment type="similarity">
    <text evidence="2">Belongs to the SWC4 family.</text>
</comment>
<protein>
    <recommendedName>
        <fullName evidence="3">SWR1-complex protein 4</fullName>
    </recommendedName>
</protein>
<accession>A0A8H3UYB6</accession>
<dbReference type="PROSITE" id="PS51186">
    <property type="entry name" value="GNAT"/>
    <property type="match status" value="1"/>
</dbReference>
<comment type="caution">
    <text evidence="10">The sequence shown here is derived from an EMBL/GenBank/DDBJ whole genome shotgun (WGS) entry which is preliminary data.</text>
</comment>
<dbReference type="Pfam" id="PF16282">
    <property type="entry name" value="SANT_DAMP1_like"/>
    <property type="match status" value="1"/>
</dbReference>
<evidence type="ECO:0000313" key="11">
    <source>
        <dbReference type="Proteomes" id="UP000433883"/>
    </source>
</evidence>
<keyword evidence="4" id="KW-0156">Chromatin regulator</keyword>
<comment type="subcellular location">
    <subcellularLocation>
        <location evidence="1">Nucleus</location>
    </subcellularLocation>
</comment>
<keyword evidence="5" id="KW-0805">Transcription regulation</keyword>
<dbReference type="GO" id="GO:0006281">
    <property type="term" value="P:DNA repair"/>
    <property type="evidence" value="ECO:0007669"/>
    <property type="project" value="InterPro"/>
</dbReference>
<dbReference type="Gene3D" id="3.40.630.30">
    <property type="match status" value="1"/>
</dbReference>
<evidence type="ECO:0000256" key="6">
    <source>
        <dbReference type="ARBA" id="ARBA00023163"/>
    </source>
</evidence>
<keyword evidence="7" id="KW-0539">Nucleus</keyword>